<evidence type="ECO:0000313" key="1">
    <source>
        <dbReference type="EMBL" id="OLO43699.1"/>
    </source>
</evidence>
<dbReference type="SUPFAM" id="SSF142906">
    <property type="entry name" value="YjbR-like"/>
    <property type="match status" value="1"/>
</dbReference>
<accession>A0A1Q8V6K2</accession>
<organism evidence="1 2">
    <name type="scientific">Actinomyces oris</name>
    <dbReference type="NCBI Taxonomy" id="544580"/>
    <lineage>
        <taxon>Bacteria</taxon>
        <taxon>Bacillati</taxon>
        <taxon>Actinomycetota</taxon>
        <taxon>Actinomycetes</taxon>
        <taxon>Actinomycetales</taxon>
        <taxon>Actinomycetaceae</taxon>
        <taxon>Actinomyces</taxon>
    </lineage>
</organism>
<comment type="caution">
    <text evidence="1">The sequence shown here is derived from an EMBL/GenBank/DDBJ whole genome shotgun (WGS) entry which is preliminary data.</text>
</comment>
<dbReference type="EMBL" id="MSKJ01000023">
    <property type="protein sequence ID" value="OLO43699.1"/>
    <property type="molecule type" value="Genomic_DNA"/>
</dbReference>
<dbReference type="PANTHER" id="PTHR35145">
    <property type="entry name" value="CYTOPLASMIC PROTEIN-RELATED"/>
    <property type="match status" value="1"/>
</dbReference>
<dbReference type="PANTHER" id="PTHR35145:SF1">
    <property type="entry name" value="CYTOPLASMIC PROTEIN"/>
    <property type="match status" value="1"/>
</dbReference>
<dbReference type="RefSeq" id="WP_075377274.1">
    <property type="nucleotide sequence ID" value="NZ_MSKJ01000023.1"/>
</dbReference>
<dbReference type="Pfam" id="PF04237">
    <property type="entry name" value="YjbR"/>
    <property type="match status" value="1"/>
</dbReference>
<proteinExistence type="predicted"/>
<dbReference type="InterPro" id="IPR038056">
    <property type="entry name" value="YjbR-like_sf"/>
</dbReference>
<dbReference type="Gene3D" id="3.90.1150.30">
    <property type="match status" value="1"/>
</dbReference>
<evidence type="ECO:0008006" key="3">
    <source>
        <dbReference type="Google" id="ProtNLM"/>
    </source>
</evidence>
<dbReference type="AlphaFoldDB" id="A0A1Q8V6K2"/>
<evidence type="ECO:0000313" key="2">
    <source>
        <dbReference type="Proteomes" id="UP000186857"/>
    </source>
</evidence>
<protein>
    <recommendedName>
        <fullName evidence="3">MmcQ/YjbR family DNA-binding protein</fullName>
    </recommendedName>
</protein>
<gene>
    <name evidence="1" type="ORF">BKH29_09940</name>
</gene>
<dbReference type="InterPro" id="IPR058532">
    <property type="entry name" value="YjbR/MT2646/Rv2570-like"/>
</dbReference>
<dbReference type="Proteomes" id="UP000186857">
    <property type="component" value="Unassembled WGS sequence"/>
</dbReference>
<reference evidence="1 2" key="1">
    <citation type="submission" date="2016-12" db="EMBL/GenBank/DDBJ databases">
        <title>Genomic Comparison of strains in the 'Actinomyces naeslundii' Group.</title>
        <authorList>
            <person name="Mughal S.R."/>
            <person name="Do T."/>
            <person name="Gilbert S.C."/>
            <person name="Witherden E.A."/>
            <person name="Didelot X."/>
            <person name="Beighton D."/>
        </authorList>
    </citation>
    <scope>NUCLEOTIDE SEQUENCE [LARGE SCALE GENOMIC DNA]</scope>
    <source>
        <strain evidence="1 2">CCUG 33920</strain>
    </source>
</reference>
<dbReference type="InterPro" id="IPR007351">
    <property type="entry name" value="YjbR"/>
</dbReference>
<name>A0A1Q8V6K2_9ACTO</name>
<dbReference type="OrthoDB" id="3194910at2"/>
<sequence length="157" mass="17485">MTAPLRHSPRPDEPSRCVDEVTVAARRDELLAKAATLPGAWAGNKPEWDIPVASVGPRLFLLLIPHTDGRLLANVKLDPEDVVAVRTAYTWVEPGFHQSKRHWVSIDLTSPDYLADDATDMVEDSYRLVLSLLTRRVREAVLLADAAGSPARPTWQW</sequence>